<keyword evidence="4" id="KW-0012">Acyltransferase</keyword>
<name>A0AAD6P4K7_9ROSI</name>
<dbReference type="PANTHER" id="PTHR43178">
    <property type="entry name" value="DIHYDROLIPOAMIDE ACETYLTRANSFERASE COMPONENT OF PYRUVATE DEHYDROGENASE COMPLEX"/>
    <property type="match status" value="1"/>
</dbReference>
<dbReference type="EMBL" id="JAPFFJ010000012">
    <property type="protein sequence ID" value="KAJ6416020.1"/>
    <property type="molecule type" value="Genomic_DNA"/>
</dbReference>
<dbReference type="InterPro" id="IPR004167">
    <property type="entry name" value="PSBD"/>
</dbReference>
<evidence type="ECO:0000256" key="4">
    <source>
        <dbReference type="ARBA" id="ARBA00023315"/>
    </source>
</evidence>
<feature type="compositionally biased region" description="Polar residues" evidence="5">
    <location>
        <begin position="1"/>
        <end position="20"/>
    </location>
</feature>
<dbReference type="FunFam" id="4.10.320.10:FF:000006">
    <property type="entry name" value="Acetyltransferase component of pyruvate dehydrogenase complex"/>
    <property type="match status" value="1"/>
</dbReference>
<evidence type="ECO:0000313" key="8">
    <source>
        <dbReference type="Proteomes" id="UP001162972"/>
    </source>
</evidence>
<feature type="region of interest" description="Disordered" evidence="5">
    <location>
        <begin position="1"/>
        <end position="63"/>
    </location>
</feature>
<evidence type="ECO:0000256" key="1">
    <source>
        <dbReference type="ARBA" id="ARBA00001938"/>
    </source>
</evidence>
<evidence type="ECO:0000256" key="5">
    <source>
        <dbReference type="SAM" id="MobiDB-lite"/>
    </source>
</evidence>
<sequence>MRETLQNLRITVLQQSGSGDTSAKEASAPTPPAPPKEEVEKPAGLPEPKISKPNAAPDGDRSFASPLARKLAEDHNVPLSSIKGTGPDGHIVKADIEDYLASRGKEAPATKSVTKGHLSSCIRLCGYPSFSNKKGDSFTLVILKANYSSLLFNSGYMRRQTNGLAESTQLVTREFRREENICK</sequence>
<dbReference type="InterPro" id="IPR050743">
    <property type="entry name" value="2-oxoacid_DH_E2_comp"/>
</dbReference>
<keyword evidence="8" id="KW-1185">Reference proteome</keyword>
<dbReference type="GO" id="GO:0031405">
    <property type="term" value="F:lipoic acid binding"/>
    <property type="evidence" value="ECO:0007669"/>
    <property type="project" value="TreeGrafter"/>
</dbReference>
<accession>A0AAD6P4K7</accession>
<comment type="similarity">
    <text evidence="2">Belongs to the 2-oxoacid dehydrogenase family.</text>
</comment>
<protein>
    <recommendedName>
        <fullName evidence="6">Peripheral subunit-binding (PSBD) domain-containing protein</fullName>
    </recommendedName>
</protein>
<dbReference type="PROSITE" id="PS51826">
    <property type="entry name" value="PSBD"/>
    <property type="match status" value="1"/>
</dbReference>
<dbReference type="AlphaFoldDB" id="A0AAD6P4K7"/>
<comment type="cofactor">
    <cofactor evidence="1">
        <name>(R)-lipoate</name>
        <dbReference type="ChEBI" id="CHEBI:83088"/>
    </cofactor>
</comment>
<evidence type="ECO:0000259" key="6">
    <source>
        <dbReference type="PROSITE" id="PS51826"/>
    </source>
</evidence>
<evidence type="ECO:0000256" key="3">
    <source>
        <dbReference type="ARBA" id="ARBA00022679"/>
    </source>
</evidence>
<dbReference type="Gene3D" id="4.10.320.10">
    <property type="entry name" value="E3-binding domain"/>
    <property type="match status" value="1"/>
</dbReference>
<feature type="domain" description="Peripheral subunit-binding (PSBD)" evidence="6">
    <location>
        <begin position="63"/>
        <end position="100"/>
    </location>
</feature>
<dbReference type="Pfam" id="PF02817">
    <property type="entry name" value="E3_binding"/>
    <property type="match status" value="1"/>
</dbReference>
<evidence type="ECO:0000313" key="7">
    <source>
        <dbReference type="EMBL" id="KAJ6416020.1"/>
    </source>
</evidence>
<dbReference type="SUPFAM" id="SSF47005">
    <property type="entry name" value="Peripheral subunit-binding domain of 2-oxo acid dehydrogenase complex"/>
    <property type="match status" value="1"/>
</dbReference>
<evidence type="ECO:0000256" key="2">
    <source>
        <dbReference type="ARBA" id="ARBA00007317"/>
    </source>
</evidence>
<dbReference type="GO" id="GO:0016407">
    <property type="term" value="F:acetyltransferase activity"/>
    <property type="evidence" value="ECO:0007669"/>
    <property type="project" value="TreeGrafter"/>
</dbReference>
<comment type="caution">
    <text evidence="7">The sequence shown here is derived from an EMBL/GenBank/DDBJ whole genome shotgun (WGS) entry which is preliminary data.</text>
</comment>
<proteinExistence type="inferred from homology"/>
<dbReference type="Proteomes" id="UP001162972">
    <property type="component" value="Chromosome 3"/>
</dbReference>
<dbReference type="PANTHER" id="PTHR43178:SF5">
    <property type="entry name" value="LIPOAMIDE ACYLTRANSFERASE COMPONENT OF BRANCHED-CHAIN ALPHA-KETO ACID DEHYDROGENASE COMPLEX, MITOCHONDRIAL"/>
    <property type="match status" value="1"/>
</dbReference>
<organism evidence="7 8">
    <name type="scientific">Salix udensis</name>
    <dbReference type="NCBI Taxonomy" id="889485"/>
    <lineage>
        <taxon>Eukaryota</taxon>
        <taxon>Viridiplantae</taxon>
        <taxon>Streptophyta</taxon>
        <taxon>Embryophyta</taxon>
        <taxon>Tracheophyta</taxon>
        <taxon>Spermatophyta</taxon>
        <taxon>Magnoliopsida</taxon>
        <taxon>eudicotyledons</taxon>
        <taxon>Gunneridae</taxon>
        <taxon>Pentapetalae</taxon>
        <taxon>rosids</taxon>
        <taxon>fabids</taxon>
        <taxon>Malpighiales</taxon>
        <taxon>Salicaceae</taxon>
        <taxon>Saliceae</taxon>
        <taxon>Salix</taxon>
    </lineage>
</organism>
<dbReference type="GO" id="GO:0005739">
    <property type="term" value="C:mitochondrion"/>
    <property type="evidence" value="ECO:0007669"/>
    <property type="project" value="TreeGrafter"/>
</dbReference>
<reference evidence="7 8" key="1">
    <citation type="journal article" date="2023" name="Int. J. Mol. Sci.">
        <title>De Novo Assembly and Annotation of 11 Diverse Shrub Willow (Salix) Genomes Reveals Novel Gene Organization in Sex-Linked Regions.</title>
        <authorList>
            <person name="Hyden B."/>
            <person name="Feng K."/>
            <person name="Yates T.B."/>
            <person name="Jawdy S."/>
            <person name="Cereghino C."/>
            <person name="Smart L.B."/>
            <person name="Muchero W."/>
        </authorList>
    </citation>
    <scope>NUCLEOTIDE SEQUENCE [LARGE SCALE GENOMIC DNA]</scope>
    <source>
        <tissue evidence="7">Shoot tip</tissue>
    </source>
</reference>
<keyword evidence="3" id="KW-0808">Transferase</keyword>
<gene>
    <name evidence="7" type="ORF">OIU84_004755</name>
</gene>
<dbReference type="InterPro" id="IPR036625">
    <property type="entry name" value="E3-bd_dom_sf"/>
</dbReference>